<dbReference type="InterPro" id="IPR036380">
    <property type="entry name" value="Isochorismatase-like_sf"/>
</dbReference>
<dbReference type="GO" id="GO:0016787">
    <property type="term" value="F:hydrolase activity"/>
    <property type="evidence" value="ECO:0007669"/>
    <property type="project" value="UniProtKB-KW"/>
</dbReference>
<dbReference type="InterPro" id="IPR050272">
    <property type="entry name" value="Isochorismatase-like_hydrls"/>
</dbReference>
<dbReference type="SUPFAM" id="SSF52499">
    <property type="entry name" value="Isochorismatase-like hydrolases"/>
    <property type="match status" value="1"/>
</dbReference>
<accession>A0A3P1T9Y7</accession>
<dbReference type="Pfam" id="PF00857">
    <property type="entry name" value="Isochorismatase"/>
    <property type="match status" value="1"/>
</dbReference>
<dbReference type="Gene3D" id="3.40.50.850">
    <property type="entry name" value="Isochorismatase-like"/>
    <property type="match status" value="1"/>
</dbReference>
<comment type="caution">
    <text evidence="3">The sequence shown here is derived from an EMBL/GenBank/DDBJ whole genome shotgun (WGS) entry which is preliminary data.</text>
</comment>
<dbReference type="Proteomes" id="UP000280819">
    <property type="component" value="Unassembled WGS sequence"/>
</dbReference>
<dbReference type="OrthoDB" id="9794942at2"/>
<evidence type="ECO:0000313" key="3">
    <source>
        <dbReference type="EMBL" id="RRD06227.1"/>
    </source>
</evidence>
<dbReference type="AlphaFoldDB" id="A0A3P1T9Y7"/>
<dbReference type="PANTHER" id="PTHR43540">
    <property type="entry name" value="PEROXYUREIDOACRYLATE/UREIDOACRYLATE AMIDOHYDROLASE-RELATED"/>
    <property type="match status" value="1"/>
</dbReference>
<evidence type="ECO:0000313" key="4">
    <source>
        <dbReference type="Proteomes" id="UP000280819"/>
    </source>
</evidence>
<dbReference type="PANTHER" id="PTHR43540:SF6">
    <property type="entry name" value="ISOCHORISMATASE-LIKE DOMAIN-CONTAINING PROTEIN"/>
    <property type="match status" value="1"/>
</dbReference>
<evidence type="ECO:0000256" key="1">
    <source>
        <dbReference type="ARBA" id="ARBA00022801"/>
    </source>
</evidence>
<dbReference type="EMBL" id="RQZG01000003">
    <property type="protein sequence ID" value="RRD06227.1"/>
    <property type="molecule type" value="Genomic_DNA"/>
</dbReference>
<feature type="domain" description="Isochorismatase-like" evidence="2">
    <location>
        <begin position="7"/>
        <end position="157"/>
    </location>
</feature>
<gene>
    <name evidence="3" type="ORF">EII34_03635</name>
</gene>
<dbReference type="RefSeq" id="WP_124843039.1">
    <property type="nucleotide sequence ID" value="NZ_RQZG01000003.1"/>
</dbReference>
<evidence type="ECO:0000259" key="2">
    <source>
        <dbReference type="Pfam" id="PF00857"/>
    </source>
</evidence>
<organism evidence="3 4">
    <name type="scientific">Arachnia propionica</name>
    <dbReference type="NCBI Taxonomy" id="1750"/>
    <lineage>
        <taxon>Bacteria</taxon>
        <taxon>Bacillati</taxon>
        <taxon>Actinomycetota</taxon>
        <taxon>Actinomycetes</taxon>
        <taxon>Propionibacteriales</taxon>
        <taxon>Propionibacteriaceae</taxon>
        <taxon>Arachnia</taxon>
    </lineage>
</organism>
<protein>
    <submittedName>
        <fullName evidence="3">Isochorismatase family protein</fullName>
    </submittedName>
</protein>
<name>A0A3P1T9Y7_9ACTN</name>
<sequence>MTTPRRALVVLDVQQEYFFGPLRIQHPVPEDSLPQILHAIDVARAHHLPVVVVRHENPAGSAVFASGSEGAELHPEVAGRGDATWHRITKRFASAFDDTDLAAWCSQHRLSTLTIVGHMANNCVLATAASAAPRGLAVEVLSDAIGTVHLSNEAGSVAAQQLHHDLMVLLQSNLAAVTTVEEWAHAVATGVTSPKSNLVASAGRWVPSGTS</sequence>
<dbReference type="InterPro" id="IPR000868">
    <property type="entry name" value="Isochorismatase-like_dom"/>
</dbReference>
<proteinExistence type="predicted"/>
<keyword evidence="1" id="KW-0378">Hydrolase</keyword>
<reference evidence="3 4" key="1">
    <citation type="submission" date="2018-11" db="EMBL/GenBank/DDBJ databases">
        <title>Genomes From Bacteria Associated with the Canine Oral Cavity: a Test Case for Automated Genome-Based Taxonomic Assignment.</title>
        <authorList>
            <person name="Coil D.A."/>
            <person name="Jospin G."/>
            <person name="Darling A.E."/>
            <person name="Wallis C."/>
            <person name="Davis I.J."/>
            <person name="Harris S."/>
            <person name="Eisen J.A."/>
            <person name="Holcombe L.J."/>
            <person name="O'Flynn C."/>
        </authorList>
    </citation>
    <scope>NUCLEOTIDE SEQUENCE [LARGE SCALE GENOMIC DNA]</scope>
    <source>
        <strain evidence="3 4">OH887_COT-365</strain>
    </source>
</reference>